<evidence type="ECO:0000313" key="2">
    <source>
        <dbReference type="Proteomes" id="UP000242815"/>
    </source>
</evidence>
<dbReference type="STRING" id="1002526.SAMN05216578_103212"/>
<name>A0A1I6B741_9GAMM</name>
<dbReference type="GO" id="GO:0003677">
    <property type="term" value="F:DNA binding"/>
    <property type="evidence" value="ECO:0007669"/>
    <property type="project" value="InterPro"/>
</dbReference>
<dbReference type="GO" id="GO:0016853">
    <property type="term" value="F:isomerase activity"/>
    <property type="evidence" value="ECO:0007669"/>
    <property type="project" value="UniProtKB-KW"/>
</dbReference>
<dbReference type="AlphaFoldDB" id="A0A1I6B741"/>
<gene>
    <name evidence="1" type="ORF">SAMN05216578_103212</name>
</gene>
<accession>A0A1I6B741</accession>
<organism evidence="1 2">
    <name type="scientific">Halopseudomonas formosensis</name>
    <dbReference type="NCBI Taxonomy" id="1002526"/>
    <lineage>
        <taxon>Bacteria</taxon>
        <taxon>Pseudomonadati</taxon>
        <taxon>Pseudomonadota</taxon>
        <taxon>Gammaproteobacteria</taxon>
        <taxon>Pseudomonadales</taxon>
        <taxon>Pseudomonadaceae</taxon>
        <taxon>Halopseudomonas</taxon>
    </lineage>
</organism>
<dbReference type="Proteomes" id="UP000242815">
    <property type="component" value="Unassembled WGS sequence"/>
</dbReference>
<reference evidence="1 2" key="1">
    <citation type="submission" date="2016-10" db="EMBL/GenBank/DDBJ databases">
        <authorList>
            <person name="de Groot N.N."/>
        </authorList>
    </citation>
    <scope>NUCLEOTIDE SEQUENCE [LARGE SCALE GENOMIC DNA]</scope>
    <source>
        <strain evidence="1 2">JCM 18415</strain>
    </source>
</reference>
<dbReference type="EMBL" id="FOYD01000003">
    <property type="protein sequence ID" value="SFQ76724.1"/>
    <property type="molecule type" value="Genomic_DNA"/>
</dbReference>
<protein>
    <submittedName>
        <fullName evidence="1">DNA topoisomerase-1</fullName>
    </submittedName>
</protein>
<evidence type="ECO:0000313" key="1">
    <source>
        <dbReference type="EMBL" id="SFQ76724.1"/>
    </source>
</evidence>
<proteinExistence type="predicted"/>
<sequence length="73" mass="8499">MDTVKDVAKRLGNTPSVCRKCYIHPAILDAFLEAGLDRVRWSTGRARRRWLKPEEVDLLSFLQHYSLDGKLRE</sequence>
<keyword evidence="1" id="KW-0413">Isomerase</keyword>
<dbReference type="SUPFAM" id="SSF56349">
    <property type="entry name" value="DNA breaking-rejoining enzymes"/>
    <property type="match status" value="1"/>
</dbReference>
<dbReference type="Gene3D" id="1.10.132.120">
    <property type="match status" value="1"/>
</dbReference>
<dbReference type="InterPro" id="IPR011010">
    <property type="entry name" value="DNA_brk_join_enz"/>
</dbReference>